<feature type="region of interest" description="Disordered" evidence="1">
    <location>
        <begin position="1"/>
        <end position="53"/>
    </location>
</feature>
<evidence type="ECO:0000313" key="3">
    <source>
        <dbReference type="Proteomes" id="UP001359559"/>
    </source>
</evidence>
<feature type="compositionally biased region" description="Basic and acidic residues" evidence="1">
    <location>
        <begin position="26"/>
        <end position="47"/>
    </location>
</feature>
<accession>A0AAN9PUV1</accession>
<dbReference type="EMBL" id="JAYKXN010000002">
    <property type="protein sequence ID" value="KAK7310997.1"/>
    <property type="molecule type" value="Genomic_DNA"/>
</dbReference>
<reference evidence="2 3" key="1">
    <citation type="submission" date="2024-01" db="EMBL/GenBank/DDBJ databases">
        <title>The genomes of 5 underutilized Papilionoideae crops provide insights into root nodulation and disease resistance.</title>
        <authorList>
            <person name="Yuan L."/>
        </authorList>
    </citation>
    <scope>NUCLEOTIDE SEQUENCE [LARGE SCALE GENOMIC DNA]</scope>
    <source>
        <strain evidence="2">LY-2023</strain>
        <tissue evidence="2">Leaf</tissue>
    </source>
</reference>
<keyword evidence="3" id="KW-1185">Reference proteome</keyword>
<dbReference type="Proteomes" id="UP001359559">
    <property type="component" value="Unassembled WGS sequence"/>
</dbReference>
<protein>
    <submittedName>
        <fullName evidence="2">Uncharacterized protein</fullName>
    </submittedName>
</protein>
<organism evidence="2 3">
    <name type="scientific">Clitoria ternatea</name>
    <name type="common">Butterfly pea</name>
    <dbReference type="NCBI Taxonomy" id="43366"/>
    <lineage>
        <taxon>Eukaryota</taxon>
        <taxon>Viridiplantae</taxon>
        <taxon>Streptophyta</taxon>
        <taxon>Embryophyta</taxon>
        <taxon>Tracheophyta</taxon>
        <taxon>Spermatophyta</taxon>
        <taxon>Magnoliopsida</taxon>
        <taxon>eudicotyledons</taxon>
        <taxon>Gunneridae</taxon>
        <taxon>Pentapetalae</taxon>
        <taxon>rosids</taxon>
        <taxon>fabids</taxon>
        <taxon>Fabales</taxon>
        <taxon>Fabaceae</taxon>
        <taxon>Papilionoideae</taxon>
        <taxon>50 kb inversion clade</taxon>
        <taxon>NPAAA clade</taxon>
        <taxon>indigoferoid/millettioid clade</taxon>
        <taxon>Phaseoleae</taxon>
        <taxon>Clitoria</taxon>
    </lineage>
</organism>
<comment type="caution">
    <text evidence="2">The sequence shown here is derived from an EMBL/GenBank/DDBJ whole genome shotgun (WGS) entry which is preliminary data.</text>
</comment>
<evidence type="ECO:0000313" key="2">
    <source>
        <dbReference type="EMBL" id="KAK7310997.1"/>
    </source>
</evidence>
<feature type="compositionally biased region" description="Basic residues" evidence="1">
    <location>
        <begin position="11"/>
        <end position="25"/>
    </location>
</feature>
<name>A0AAN9PUV1_CLITE</name>
<evidence type="ECO:0000256" key="1">
    <source>
        <dbReference type="SAM" id="MobiDB-lite"/>
    </source>
</evidence>
<sequence>MGRETKMEAAKKKRGMRGPTKKKEKGGKPGDAKKEGERKNKDRERGRSNVNGSTRIMVTEKGVVGWWSFRWLRCGGCRGAVVEMGQFKGGFWDDSKTVVVI</sequence>
<feature type="compositionally biased region" description="Basic and acidic residues" evidence="1">
    <location>
        <begin position="1"/>
        <end position="10"/>
    </location>
</feature>
<dbReference type="AlphaFoldDB" id="A0AAN9PUV1"/>
<gene>
    <name evidence="2" type="ORF">RJT34_08833</name>
</gene>
<proteinExistence type="predicted"/>